<dbReference type="AlphaFoldDB" id="A0A9X0CNK6"/>
<protein>
    <submittedName>
        <fullName evidence="2">Uncharacterized protein</fullName>
    </submittedName>
</protein>
<dbReference type="OrthoDB" id="10286563at2759"/>
<accession>A0A9X0CNK6</accession>
<feature type="compositionally biased region" description="Polar residues" evidence="1">
    <location>
        <begin position="350"/>
        <end position="365"/>
    </location>
</feature>
<name>A0A9X0CNK6_9CNID</name>
<feature type="compositionally biased region" description="Low complexity" evidence="1">
    <location>
        <begin position="327"/>
        <end position="345"/>
    </location>
</feature>
<sequence>MAGKKKRKRQTASKKKDSKEIINEEHVLFEEKKPKLDDELKDQAEQSDKHANHDQQPNLETTVGDTNDDVSTDLQTESDSKYVPPFTRKPKRALQRDISYVSPDVTTARTRRSWRGGKQNSKQAHQSGPADQQTDMECGKASPNAKMREKEKEEEKEEDEHVDVVGLEGVMTWSQEDKDLVVFSAGQTAADELTVTTDGVILSSPLVHVAVQEVVMHIIDNVVDVLDKQINQCNSKEITSGFKEGLSEAEEGGDTHSDANIDSEVIECSKKDGSIPETAFEPSMESAFKTVTVPTKAALKKIITRKAVTRSSKKHIAKAGSESTPPQTTTTTTVQQQKQQQQQQQEHNEPTITTTTQSVEGHVSSAQETATLQGAFEEYDKGVSDPTDETLQNHNKVENENEHRAKQQRETDNEPCNENYAMSSEGECVHEREAEPNNPEIEGSAVTTSAIVTAVLFSNVAMSTSPILPMDTELSAEKVCSLYHDSEKEHQHIDSDDLSKTDDLSAQHTGMSQKADMDTPMLEKEMSSTVPPDICEDNDMCKVNSDQGLDQMVPNNCEPSTVMSKENRDPKALTRSPKRKEIDEYLVDSAITCLKPLPLQVEQKKYAQLGDQISVVQTGDMDGTCQESLQPLFYTTQASEMCMDQEEPCTYEDKPMDQTVTCTKSTLQNESICKQKIPVGIESKSHKTMDGEVCENQSSKLEATMDGEVCKNQSSKLEATMDGEVCKNQSSKLEAGCASFCSDGDILEFDCLMDCTDSQLVHVDDRSSDDKPLSESRKHDARQLNNSNVAGNSANSVIQSSGEVPSDRGMIKGLISELSTLNKFIMGAWKDLENQKKKRQARLKLGKMKKLK</sequence>
<feature type="region of interest" description="Disordered" evidence="1">
    <location>
        <begin position="764"/>
        <end position="805"/>
    </location>
</feature>
<gene>
    <name evidence="2" type="ORF">OS493_037258</name>
</gene>
<evidence type="ECO:0000256" key="1">
    <source>
        <dbReference type="SAM" id="MobiDB-lite"/>
    </source>
</evidence>
<feature type="compositionally biased region" description="Basic residues" evidence="1">
    <location>
        <begin position="1"/>
        <end position="13"/>
    </location>
</feature>
<feature type="compositionally biased region" description="Basic and acidic residues" evidence="1">
    <location>
        <begin position="764"/>
        <end position="782"/>
    </location>
</feature>
<feature type="region of interest" description="Disordered" evidence="1">
    <location>
        <begin position="1"/>
        <end position="161"/>
    </location>
</feature>
<feature type="compositionally biased region" description="Polar residues" evidence="1">
    <location>
        <begin position="551"/>
        <end position="564"/>
    </location>
</feature>
<feature type="compositionally biased region" description="Low complexity" evidence="1">
    <location>
        <begin position="785"/>
        <end position="797"/>
    </location>
</feature>
<feature type="compositionally biased region" description="Polar residues" evidence="1">
    <location>
        <begin position="54"/>
        <end position="65"/>
    </location>
</feature>
<proteinExistence type="predicted"/>
<comment type="caution">
    <text evidence="2">The sequence shown here is derived from an EMBL/GenBank/DDBJ whole genome shotgun (WGS) entry which is preliminary data.</text>
</comment>
<dbReference type="Proteomes" id="UP001163046">
    <property type="component" value="Unassembled WGS sequence"/>
</dbReference>
<feature type="compositionally biased region" description="Basic and acidic residues" evidence="1">
    <location>
        <begin position="487"/>
        <end position="505"/>
    </location>
</feature>
<feature type="compositionally biased region" description="Basic and acidic residues" evidence="1">
    <location>
        <begin position="395"/>
        <end position="412"/>
    </location>
</feature>
<feature type="region of interest" description="Disordered" evidence="1">
    <location>
        <begin position="310"/>
        <end position="365"/>
    </location>
</feature>
<feature type="compositionally biased region" description="Polar residues" evidence="1">
    <location>
        <begin position="118"/>
        <end position="135"/>
    </location>
</feature>
<feature type="region of interest" description="Disordered" evidence="1">
    <location>
        <begin position="551"/>
        <end position="575"/>
    </location>
</feature>
<feature type="compositionally biased region" description="Basic and acidic residues" evidence="1">
    <location>
        <begin position="14"/>
        <end position="53"/>
    </location>
</feature>
<organism evidence="2 3">
    <name type="scientific">Desmophyllum pertusum</name>
    <dbReference type="NCBI Taxonomy" id="174260"/>
    <lineage>
        <taxon>Eukaryota</taxon>
        <taxon>Metazoa</taxon>
        <taxon>Cnidaria</taxon>
        <taxon>Anthozoa</taxon>
        <taxon>Hexacorallia</taxon>
        <taxon>Scleractinia</taxon>
        <taxon>Caryophylliina</taxon>
        <taxon>Caryophylliidae</taxon>
        <taxon>Desmophyllum</taxon>
    </lineage>
</organism>
<evidence type="ECO:0000313" key="3">
    <source>
        <dbReference type="Proteomes" id="UP001163046"/>
    </source>
</evidence>
<keyword evidence="3" id="KW-1185">Reference proteome</keyword>
<evidence type="ECO:0000313" key="2">
    <source>
        <dbReference type="EMBL" id="KAJ7369671.1"/>
    </source>
</evidence>
<reference evidence="2" key="1">
    <citation type="submission" date="2023-01" db="EMBL/GenBank/DDBJ databases">
        <title>Genome assembly of the deep-sea coral Lophelia pertusa.</title>
        <authorList>
            <person name="Herrera S."/>
            <person name="Cordes E."/>
        </authorList>
    </citation>
    <scope>NUCLEOTIDE SEQUENCE</scope>
    <source>
        <strain evidence="2">USNM1676648</strain>
        <tissue evidence="2">Polyp</tissue>
    </source>
</reference>
<feature type="region of interest" description="Disordered" evidence="1">
    <location>
        <begin position="380"/>
        <end position="417"/>
    </location>
</feature>
<feature type="compositionally biased region" description="Basic and acidic residues" evidence="1">
    <location>
        <begin position="515"/>
        <end position="526"/>
    </location>
</feature>
<feature type="region of interest" description="Disordered" evidence="1">
    <location>
        <begin position="487"/>
        <end position="535"/>
    </location>
</feature>
<dbReference type="EMBL" id="MU826894">
    <property type="protein sequence ID" value="KAJ7369671.1"/>
    <property type="molecule type" value="Genomic_DNA"/>
</dbReference>